<name>A0ACC3D4D1_9PEZI</name>
<gene>
    <name evidence="1" type="ORF">LTS18_005780</name>
</gene>
<comment type="caution">
    <text evidence="1">The sequence shown here is derived from an EMBL/GenBank/DDBJ whole genome shotgun (WGS) entry which is preliminary data.</text>
</comment>
<dbReference type="EMBL" id="JAWDJW010007721">
    <property type="protein sequence ID" value="KAK3061623.1"/>
    <property type="molecule type" value="Genomic_DNA"/>
</dbReference>
<dbReference type="Proteomes" id="UP001186974">
    <property type="component" value="Unassembled WGS sequence"/>
</dbReference>
<feature type="non-terminal residue" evidence="1">
    <location>
        <position position="1"/>
    </location>
</feature>
<evidence type="ECO:0000313" key="2">
    <source>
        <dbReference type="Proteomes" id="UP001186974"/>
    </source>
</evidence>
<proteinExistence type="predicted"/>
<protein>
    <submittedName>
        <fullName evidence="1">Uncharacterized protein</fullName>
    </submittedName>
</protein>
<evidence type="ECO:0000313" key="1">
    <source>
        <dbReference type="EMBL" id="KAK3061623.1"/>
    </source>
</evidence>
<accession>A0ACC3D4D1</accession>
<keyword evidence="2" id="KW-1185">Reference proteome</keyword>
<sequence>NDTPALLNHQEGAKVKAQNVQVDESGTARFLKEENGRSREQKERMERGEEGQTAVADKSNLSGAGTTATRTPGKAFEDGEDDPL</sequence>
<reference evidence="1" key="1">
    <citation type="submission" date="2024-09" db="EMBL/GenBank/DDBJ databases">
        <title>Black Yeasts Isolated from many extreme environments.</title>
        <authorList>
            <person name="Coleine C."/>
            <person name="Stajich J.E."/>
            <person name="Selbmann L."/>
        </authorList>
    </citation>
    <scope>NUCLEOTIDE SEQUENCE</scope>
    <source>
        <strain evidence="1">CCFEE 5737</strain>
    </source>
</reference>
<organism evidence="1 2">
    <name type="scientific">Coniosporium uncinatum</name>
    <dbReference type="NCBI Taxonomy" id="93489"/>
    <lineage>
        <taxon>Eukaryota</taxon>
        <taxon>Fungi</taxon>
        <taxon>Dikarya</taxon>
        <taxon>Ascomycota</taxon>
        <taxon>Pezizomycotina</taxon>
        <taxon>Dothideomycetes</taxon>
        <taxon>Dothideomycetes incertae sedis</taxon>
        <taxon>Coniosporium</taxon>
    </lineage>
</organism>